<dbReference type="InterPro" id="IPR013784">
    <property type="entry name" value="Carb-bd-like_fold"/>
</dbReference>
<proteinExistence type="predicted"/>
<dbReference type="Gene3D" id="2.40.170.20">
    <property type="entry name" value="TonB-dependent receptor, beta-barrel domain"/>
    <property type="match status" value="1"/>
</dbReference>
<feature type="chain" id="PRO_5002134680" description="TonB-dependent transporter Oar-like beta-barrel domain-containing protein" evidence="4">
    <location>
        <begin position="23"/>
        <end position="1121"/>
    </location>
</feature>
<reference evidence="6 7" key="1">
    <citation type="submission" date="2014-11" db="EMBL/GenBank/DDBJ databases">
        <title>Genome sequence of Flavihumibacter solisilvae 3-3.</title>
        <authorList>
            <person name="Zhou G."/>
            <person name="Li M."/>
            <person name="Wang G."/>
        </authorList>
    </citation>
    <scope>NUCLEOTIDE SEQUENCE [LARGE SCALE GENOMIC DNA]</scope>
    <source>
        <strain evidence="6 7">3-3</strain>
    </source>
</reference>
<feature type="domain" description="TonB-dependent transporter Oar-like beta-barrel" evidence="5">
    <location>
        <begin position="242"/>
        <end position="320"/>
    </location>
</feature>
<feature type="domain" description="TonB-dependent transporter Oar-like beta-barrel" evidence="5">
    <location>
        <begin position="353"/>
        <end position="1051"/>
    </location>
</feature>
<dbReference type="Proteomes" id="UP000031408">
    <property type="component" value="Unassembled WGS sequence"/>
</dbReference>
<dbReference type="InterPro" id="IPR057601">
    <property type="entry name" value="Oar-like_b-barrel"/>
</dbReference>
<dbReference type="Gene3D" id="2.170.130.10">
    <property type="entry name" value="TonB-dependent receptor, plug domain"/>
    <property type="match status" value="1"/>
</dbReference>
<dbReference type="InterPro" id="IPR037066">
    <property type="entry name" value="Plug_dom_sf"/>
</dbReference>
<protein>
    <recommendedName>
        <fullName evidence="5">TonB-dependent transporter Oar-like beta-barrel domain-containing protein</fullName>
    </recommendedName>
</protein>
<dbReference type="Pfam" id="PF13620">
    <property type="entry name" value="CarboxypepD_reg"/>
    <property type="match status" value="1"/>
</dbReference>
<dbReference type="SUPFAM" id="SSF56935">
    <property type="entry name" value="Porins"/>
    <property type="match status" value="1"/>
</dbReference>
<feature type="signal peptide" evidence="4">
    <location>
        <begin position="1"/>
        <end position="22"/>
    </location>
</feature>
<keyword evidence="3" id="KW-0998">Cell outer membrane</keyword>
<evidence type="ECO:0000256" key="1">
    <source>
        <dbReference type="ARBA" id="ARBA00004442"/>
    </source>
</evidence>
<keyword evidence="4" id="KW-0732">Signal</keyword>
<dbReference type="Pfam" id="PF25183">
    <property type="entry name" value="OMP_b-brl_4"/>
    <property type="match status" value="2"/>
</dbReference>
<keyword evidence="7" id="KW-1185">Reference proteome</keyword>
<sequence length="1121" mass="124348">MLMKRIAGLICLLMAFSIVTLAQVTTSSMTGTVKSATGEALVGATVTAVHTPTGTEYKTVTRTSGQYSIHNMNPGGPYTITFTHVGFDNVTRTDIHLNLGESSSQDAQMRDKQSTLTEVVVAGRRNTSASGKGGTETAIGRDKIANLPSVGRNLSDYLRFTPQVKVTSTGGLSIAGQNNRYNSFMIDGAVNNDVFGLSDQGTNGGRAGAPPISIDAIDQIAVQLSPYDVSLGNFTGGGINAITRQGTNTLTGSVYYIFRNEQLTGKSPLATVNPATGKSERTRLPDFSNKTYGFRVGGPIIKNKLFFFANLEKQDDNRPQPFDTSFYVGRYLRNDSVNVLVNHLKSAYNYDPGEYINNPDQIEATRLASRIDWNINPSNQLIASYRYTKLERTNPDRSANTNIYFFNNAEYYPSITHSGSAELNTKINNSVSNKLRATVTTVKDDRAIVGNPFPEIQIRDGSGNLNFGSDISSTANLLKQDIINIFDALKVIKGKHTLTAGFDLDFNKTYNLFINRNYGFYQYANMGEFIREGAPIRYRRGYSLVDGNKIGDNSEGAAAEFKTNRLGFFVGDDIKFDNNFTLTIGLRADRTAFQDDPVTDAFFRDTAAAIIGQYYDLKGAETGKMFKPKFMFSPRIGFKYNIPEENITIRGGIGLFSGRIPLVWPGGGFQNTGVTAGAIDRQNNNGITFPDGTKVPFRSDVNNQYTASDFGVTTVIPQGELNLVAKDFKLPQVLRYSLAMDKRFGNGWTFTAEALFTHNIHEVDWTNLVFDPNTRVTTTGPDERTVYDPKIPFVDRKIALRPYLPAGNEGRNPYTSIILVSNNEDKKGFAYNFSFTIDKAFRNGWAANANYVYGSSLVKNEATSSINSSNWNNMEAVDGRNYIGRTRSDFDLGHRITAYVSRKISYLNKKMATTITLDYVGQSGSPVSYTMTGNIGQDGVDFNDLMYIPTETDLQSMVFLYQNTVPGFPSSTTDPQVIASNIAKQKELFNAFIEDDKYLSKMRGQHAERNGARLPFTNVINLGIKQDFNLTLSNKVYSFQIGYDVFNLTNMLDKDWGRQYFANFDQVQILQFAGYQSGTTTPTYRFIPQTNALGQPYQISDGTTLYNNTRWSSQISLRFNF</sequence>
<dbReference type="InterPro" id="IPR036942">
    <property type="entry name" value="Beta-barrel_TonB_sf"/>
</dbReference>
<dbReference type="EMBL" id="JSVC01000015">
    <property type="protein sequence ID" value="KIC94167.1"/>
    <property type="molecule type" value="Genomic_DNA"/>
</dbReference>
<evidence type="ECO:0000256" key="2">
    <source>
        <dbReference type="ARBA" id="ARBA00023136"/>
    </source>
</evidence>
<keyword evidence="2" id="KW-0472">Membrane</keyword>
<evidence type="ECO:0000313" key="7">
    <source>
        <dbReference type="Proteomes" id="UP000031408"/>
    </source>
</evidence>
<evidence type="ECO:0000313" key="6">
    <source>
        <dbReference type="EMBL" id="KIC94167.1"/>
    </source>
</evidence>
<evidence type="ECO:0000256" key="4">
    <source>
        <dbReference type="SAM" id="SignalP"/>
    </source>
</evidence>
<dbReference type="SUPFAM" id="SSF49452">
    <property type="entry name" value="Starch-binding domain-like"/>
    <property type="match status" value="1"/>
</dbReference>
<name>A0A0C1L2D6_9BACT</name>
<evidence type="ECO:0000256" key="3">
    <source>
        <dbReference type="ARBA" id="ARBA00023237"/>
    </source>
</evidence>
<dbReference type="STRING" id="1349421.OI18_14410"/>
<dbReference type="Gene3D" id="2.60.40.1120">
    <property type="entry name" value="Carboxypeptidase-like, regulatory domain"/>
    <property type="match status" value="1"/>
</dbReference>
<evidence type="ECO:0000259" key="5">
    <source>
        <dbReference type="Pfam" id="PF25183"/>
    </source>
</evidence>
<dbReference type="GO" id="GO:0030246">
    <property type="term" value="F:carbohydrate binding"/>
    <property type="evidence" value="ECO:0007669"/>
    <property type="project" value="InterPro"/>
</dbReference>
<dbReference type="GO" id="GO:0009279">
    <property type="term" value="C:cell outer membrane"/>
    <property type="evidence" value="ECO:0007669"/>
    <property type="project" value="UniProtKB-SubCell"/>
</dbReference>
<comment type="caution">
    <text evidence="6">The sequence shown here is derived from an EMBL/GenBank/DDBJ whole genome shotgun (WGS) entry which is preliminary data.</text>
</comment>
<comment type="subcellular location">
    <subcellularLocation>
        <location evidence="1">Cell outer membrane</location>
    </subcellularLocation>
</comment>
<dbReference type="AlphaFoldDB" id="A0A0C1L2D6"/>
<organism evidence="6 7">
    <name type="scientific">Flavihumibacter solisilvae</name>
    <dbReference type="NCBI Taxonomy" id="1349421"/>
    <lineage>
        <taxon>Bacteria</taxon>
        <taxon>Pseudomonadati</taxon>
        <taxon>Bacteroidota</taxon>
        <taxon>Chitinophagia</taxon>
        <taxon>Chitinophagales</taxon>
        <taxon>Chitinophagaceae</taxon>
        <taxon>Flavihumibacter</taxon>
    </lineage>
</organism>
<accession>A0A0C1L2D6</accession>
<gene>
    <name evidence="6" type="ORF">OI18_14410</name>
</gene>